<sequence length="11" mass="1428">MFSCRWMSSHR</sequence>
<name>A0A0A9B3J7_ARUDO</name>
<reference evidence="1" key="2">
    <citation type="journal article" date="2015" name="Data Brief">
        <title>Shoot transcriptome of the giant reed, Arundo donax.</title>
        <authorList>
            <person name="Barrero R.A."/>
            <person name="Guerrero F.D."/>
            <person name="Moolhuijzen P."/>
            <person name="Goolsby J.A."/>
            <person name="Tidwell J."/>
            <person name="Bellgard S.E."/>
            <person name="Bellgard M.I."/>
        </authorList>
    </citation>
    <scope>NUCLEOTIDE SEQUENCE</scope>
    <source>
        <tissue evidence="1">Shoot tissue taken approximately 20 cm above the soil surface</tissue>
    </source>
</reference>
<organism evidence="1">
    <name type="scientific">Arundo donax</name>
    <name type="common">Giant reed</name>
    <name type="synonym">Donax arundinaceus</name>
    <dbReference type="NCBI Taxonomy" id="35708"/>
    <lineage>
        <taxon>Eukaryota</taxon>
        <taxon>Viridiplantae</taxon>
        <taxon>Streptophyta</taxon>
        <taxon>Embryophyta</taxon>
        <taxon>Tracheophyta</taxon>
        <taxon>Spermatophyta</taxon>
        <taxon>Magnoliopsida</taxon>
        <taxon>Liliopsida</taxon>
        <taxon>Poales</taxon>
        <taxon>Poaceae</taxon>
        <taxon>PACMAD clade</taxon>
        <taxon>Arundinoideae</taxon>
        <taxon>Arundineae</taxon>
        <taxon>Arundo</taxon>
    </lineage>
</organism>
<evidence type="ECO:0000313" key="1">
    <source>
        <dbReference type="EMBL" id="JAD53902.1"/>
    </source>
</evidence>
<protein>
    <submittedName>
        <fullName evidence="1">Uncharacterized protein</fullName>
    </submittedName>
</protein>
<accession>A0A0A9B3J7</accession>
<reference evidence="1" key="1">
    <citation type="submission" date="2014-09" db="EMBL/GenBank/DDBJ databases">
        <authorList>
            <person name="Magalhaes I.L.F."/>
            <person name="Oliveira U."/>
            <person name="Santos F.R."/>
            <person name="Vidigal T.H.D.A."/>
            <person name="Brescovit A.D."/>
            <person name="Santos A.J."/>
        </authorList>
    </citation>
    <scope>NUCLEOTIDE SEQUENCE</scope>
    <source>
        <tissue evidence="1">Shoot tissue taken approximately 20 cm above the soil surface</tissue>
    </source>
</reference>
<proteinExistence type="predicted"/>
<dbReference type="EMBL" id="GBRH01243993">
    <property type="protein sequence ID" value="JAD53902.1"/>
    <property type="molecule type" value="Transcribed_RNA"/>
</dbReference>